<evidence type="ECO:0000313" key="1">
    <source>
        <dbReference type="EMBL" id="RMO95840.1"/>
    </source>
</evidence>
<protein>
    <submittedName>
        <fullName evidence="1">Esterase</fullName>
    </submittedName>
</protein>
<feature type="non-terminal residue" evidence="1">
    <location>
        <position position="62"/>
    </location>
</feature>
<sequence length="62" mass="7232">MTREQKLDTKKLWPSSEEELAQVRRFNKTLARLPRFRIRNRVAPLVIQALLRVGQVGGAFKL</sequence>
<dbReference type="AlphaFoldDB" id="A0A3M3ZMJ8"/>
<name>A0A3M3ZMJ8_9PSED</name>
<organism evidence="1 2">
    <name type="scientific">Pseudomonas syringae pv. philadelphi</name>
    <dbReference type="NCBI Taxonomy" id="251706"/>
    <lineage>
        <taxon>Bacteria</taxon>
        <taxon>Pseudomonadati</taxon>
        <taxon>Pseudomonadota</taxon>
        <taxon>Gammaproteobacteria</taxon>
        <taxon>Pseudomonadales</taxon>
        <taxon>Pseudomonadaceae</taxon>
        <taxon>Pseudomonas</taxon>
    </lineage>
</organism>
<dbReference type="EMBL" id="RBQB01000050">
    <property type="protein sequence ID" value="RMO95840.1"/>
    <property type="molecule type" value="Genomic_DNA"/>
</dbReference>
<proteinExistence type="predicted"/>
<accession>A0A3M3ZMJ8</accession>
<comment type="caution">
    <text evidence="1">The sequence shown here is derived from an EMBL/GenBank/DDBJ whole genome shotgun (WGS) entry which is preliminary data.</text>
</comment>
<gene>
    <name evidence="1" type="ORF">ALQ33_05227</name>
</gene>
<dbReference type="Proteomes" id="UP000279372">
    <property type="component" value="Unassembled WGS sequence"/>
</dbReference>
<evidence type="ECO:0000313" key="2">
    <source>
        <dbReference type="Proteomes" id="UP000279372"/>
    </source>
</evidence>
<reference evidence="1 2" key="1">
    <citation type="submission" date="2018-08" db="EMBL/GenBank/DDBJ databases">
        <title>Recombination of ecologically and evolutionarily significant loci maintains genetic cohesion in the Pseudomonas syringae species complex.</title>
        <authorList>
            <person name="Dillon M."/>
            <person name="Thakur S."/>
            <person name="Almeida R.N.D."/>
            <person name="Weir B.S."/>
            <person name="Guttman D.S."/>
        </authorList>
    </citation>
    <scope>NUCLEOTIDE SEQUENCE [LARGE SCALE GENOMIC DNA]</scope>
    <source>
        <strain evidence="1 2">ICMP 8902</strain>
    </source>
</reference>